<dbReference type="STRING" id="1348774.AB433_07375"/>
<dbReference type="RefSeq" id="WP_047820528.1">
    <property type="nucleotide sequence ID" value="NZ_CP011770.1"/>
</dbReference>
<evidence type="ECO:0000313" key="1">
    <source>
        <dbReference type="EMBL" id="AKM09844.1"/>
    </source>
</evidence>
<keyword evidence="2" id="KW-1185">Reference proteome</keyword>
<reference evidence="1 2" key="1">
    <citation type="submission" date="2015-06" db="EMBL/GenBank/DDBJ databases">
        <authorList>
            <person name="Zeng Y."/>
            <person name="Huang Y."/>
        </authorList>
    </citation>
    <scope>NUCLEOTIDE SEQUENCE [LARGE SCALE GENOMIC DNA]</scope>
    <source>
        <strain evidence="1 2">PQ-2</strain>
    </source>
</reference>
<gene>
    <name evidence="1" type="ORF">AB433_07375</name>
</gene>
<protein>
    <submittedName>
        <fullName evidence="1">Uncharacterized protein</fullName>
    </submittedName>
</protein>
<dbReference type="InterPro" id="IPR009097">
    <property type="entry name" value="Cyclic_Pdiesterase"/>
</dbReference>
<sequence>MADARPIIVTATLPPELAAVANRLRRAHFPPDRNYLDAHLTLFHAIPPSCGDELRRLLAELAANEGPVPGEVVGVMSLGRGTAIRLESPELLDLRDRIADRFAGCLTAQDDHRPRLHVTVQNKITSQEARDLQAQLGAQIMPGPIRFPALEMYFYDGGPWEVAGKWPFRGKGRNRH</sequence>
<dbReference type="Proteomes" id="UP000035287">
    <property type="component" value="Chromosome"/>
</dbReference>
<dbReference type="OrthoDB" id="793003at2"/>
<dbReference type="Pfam" id="PF13563">
    <property type="entry name" value="2_5_RNA_ligase2"/>
    <property type="match status" value="1"/>
</dbReference>
<dbReference type="Gene3D" id="3.90.1140.10">
    <property type="entry name" value="Cyclic phosphodiesterase"/>
    <property type="match status" value="1"/>
</dbReference>
<accession>A0A0G3XGU7</accession>
<dbReference type="PATRIC" id="fig|1348774.3.peg.1541"/>
<proteinExistence type="predicted"/>
<name>A0A0G3XGU7_9SPHN</name>
<dbReference type="EMBL" id="CP011770">
    <property type="protein sequence ID" value="AKM09844.1"/>
    <property type="molecule type" value="Genomic_DNA"/>
</dbReference>
<organism evidence="1 2">
    <name type="scientific">Croceicoccus naphthovorans</name>
    <dbReference type="NCBI Taxonomy" id="1348774"/>
    <lineage>
        <taxon>Bacteria</taxon>
        <taxon>Pseudomonadati</taxon>
        <taxon>Pseudomonadota</taxon>
        <taxon>Alphaproteobacteria</taxon>
        <taxon>Sphingomonadales</taxon>
        <taxon>Erythrobacteraceae</taxon>
        <taxon>Croceicoccus</taxon>
    </lineage>
</organism>
<dbReference type="KEGG" id="cna:AB433_07375"/>
<evidence type="ECO:0000313" key="2">
    <source>
        <dbReference type="Proteomes" id="UP000035287"/>
    </source>
</evidence>
<dbReference type="AlphaFoldDB" id="A0A0G3XGU7"/>
<dbReference type="SUPFAM" id="SSF55144">
    <property type="entry name" value="LigT-like"/>
    <property type="match status" value="1"/>
</dbReference>